<dbReference type="EMBL" id="FLUN01000001">
    <property type="protein sequence ID" value="SBW11773.1"/>
    <property type="molecule type" value="Genomic_DNA"/>
</dbReference>
<protein>
    <submittedName>
        <fullName evidence="1">Uncharacterized protein</fullName>
    </submittedName>
</protein>
<reference evidence="1" key="1">
    <citation type="submission" date="2016-04" db="EMBL/GenBank/DDBJ databases">
        <authorList>
            <person name="Evans L.H."/>
            <person name="Alamgir A."/>
            <person name="Owens N."/>
            <person name="Weber N.D."/>
            <person name="Virtaneva K."/>
            <person name="Barbian K."/>
            <person name="Babar A."/>
            <person name="Rosenke K."/>
        </authorList>
    </citation>
    <scope>NUCLEOTIDE SEQUENCE</scope>
    <source>
        <strain evidence="1">86</strain>
    </source>
</reference>
<proteinExistence type="predicted"/>
<dbReference type="PROSITE" id="PS51257">
    <property type="entry name" value="PROKAR_LIPOPROTEIN"/>
    <property type="match status" value="1"/>
</dbReference>
<evidence type="ECO:0000313" key="1">
    <source>
        <dbReference type="EMBL" id="SBW11773.1"/>
    </source>
</evidence>
<name>A0A212KJ84_9FIRM</name>
<sequence>MKKYKTIVNGATMAGMAIASCDPEGTLIVDRGNQLASDFFASMRADPMPERGIQGETARKFWACMKQSPALVQDGQLAITEWMPALGRYAESQRLQILFDFSILSRQRNVDHFTLTGICRDEIYHIQAENYVDTTEFFAKQAADGSVTESLNLLIWKAGQDRVICPCANIHDFAAGGYYILEMPADAELSYPQLRKQALALFSCTRTDSKDLLLKAADRICVRGKQSSVLSNSNGFILCSCLSDDLLHAMERGEQFWRDHLC</sequence>
<accession>A0A212KJ84</accession>
<organism evidence="1">
    <name type="scientific">uncultured Eubacteriales bacterium</name>
    <dbReference type="NCBI Taxonomy" id="172733"/>
    <lineage>
        <taxon>Bacteria</taxon>
        <taxon>Bacillati</taxon>
        <taxon>Bacillota</taxon>
        <taxon>Clostridia</taxon>
        <taxon>Eubacteriales</taxon>
        <taxon>environmental samples</taxon>
    </lineage>
</organism>
<gene>
    <name evidence="1" type="ORF">KL86CLO1_13385</name>
</gene>
<dbReference type="AlphaFoldDB" id="A0A212KJ84"/>